<dbReference type="Gene3D" id="3.20.80.10">
    <property type="entry name" value="Regulatory factor, effector binding domain"/>
    <property type="match status" value="1"/>
</dbReference>
<evidence type="ECO:0000259" key="4">
    <source>
        <dbReference type="PROSITE" id="PS01124"/>
    </source>
</evidence>
<dbReference type="InterPro" id="IPR011256">
    <property type="entry name" value="Reg_factor_effector_dom_sf"/>
</dbReference>
<feature type="domain" description="HTH araC/xylS-type" evidence="4">
    <location>
        <begin position="8"/>
        <end position="106"/>
    </location>
</feature>
<dbReference type="InterPro" id="IPR009057">
    <property type="entry name" value="Homeodomain-like_sf"/>
</dbReference>
<evidence type="ECO:0000256" key="2">
    <source>
        <dbReference type="ARBA" id="ARBA00023125"/>
    </source>
</evidence>
<dbReference type="RefSeq" id="WP_078501669.1">
    <property type="nucleotide sequence ID" value="NZ_MSZX01000010.1"/>
</dbReference>
<reference evidence="5 6" key="1">
    <citation type="submission" date="2017-01" db="EMBL/GenBank/DDBJ databases">
        <title>Genome analysis of Paenibacillus selenitrireducens ES3-24.</title>
        <authorList>
            <person name="Xu D."/>
            <person name="Yao R."/>
            <person name="Zheng S."/>
        </authorList>
    </citation>
    <scope>NUCLEOTIDE SEQUENCE [LARGE SCALE GENOMIC DNA]</scope>
    <source>
        <strain evidence="5 6">ES3-24</strain>
    </source>
</reference>
<keyword evidence="3" id="KW-0804">Transcription</keyword>
<dbReference type="SUPFAM" id="SSF46689">
    <property type="entry name" value="Homeodomain-like"/>
    <property type="match status" value="2"/>
</dbReference>
<dbReference type="InterPro" id="IPR018062">
    <property type="entry name" value="HTH_AraC-typ_CS"/>
</dbReference>
<organism evidence="5 6">
    <name type="scientific">Paenibacillus selenitireducens</name>
    <dbReference type="NCBI Taxonomy" id="1324314"/>
    <lineage>
        <taxon>Bacteria</taxon>
        <taxon>Bacillati</taxon>
        <taxon>Bacillota</taxon>
        <taxon>Bacilli</taxon>
        <taxon>Bacillales</taxon>
        <taxon>Paenibacillaceae</taxon>
        <taxon>Paenibacillus</taxon>
    </lineage>
</organism>
<dbReference type="Pfam" id="PF06445">
    <property type="entry name" value="GyrI-like"/>
    <property type="match status" value="1"/>
</dbReference>
<dbReference type="Proteomes" id="UP000190188">
    <property type="component" value="Unassembled WGS sequence"/>
</dbReference>
<dbReference type="Pfam" id="PF12833">
    <property type="entry name" value="HTH_18"/>
    <property type="match status" value="1"/>
</dbReference>
<gene>
    <name evidence="5" type="ORF">BVG16_23685</name>
</gene>
<evidence type="ECO:0000256" key="1">
    <source>
        <dbReference type="ARBA" id="ARBA00023015"/>
    </source>
</evidence>
<dbReference type="STRING" id="1324314.BVG16_23685"/>
<keyword evidence="2" id="KW-0238">DNA-binding</keyword>
<dbReference type="SMART" id="SM00342">
    <property type="entry name" value="HTH_ARAC"/>
    <property type="match status" value="1"/>
</dbReference>
<dbReference type="InterPro" id="IPR020449">
    <property type="entry name" value="Tscrpt_reg_AraC-type_HTH"/>
</dbReference>
<dbReference type="Gene3D" id="1.10.10.60">
    <property type="entry name" value="Homeodomain-like"/>
    <property type="match status" value="2"/>
</dbReference>
<name>A0A1T2X4Y9_9BACL</name>
<proteinExistence type="predicted"/>
<keyword evidence="6" id="KW-1185">Reference proteome</keyword>
<dbReference type="OrthoDB" id="5337216at2"/>
<dbReference type="PANTHER" id="PTHR47504:SF5">
    <property type="entry name" value="RIGHT ORIGIN-BINDING PROTEIN"/>
    <property type="match status" value="1"/>
</dbReference>
<dbReference type="PANTHER" id="PTHR47504">
    <property type="entry name" value="RIGHT ORIGIN-BINDING PROTEIN"/>
    <property type="match status" value="1"/>
</dbReference>
<dbReference type="PROSITE" id="PS00041">
    <property type="entry name" value="HTH_ARAC_FAMILY_1"/>
    <property type="match status" value="1"/>
</dbReference>
<dbReference type="SMART" id="SM00871">
    <property type="entry name" value="AraC_E_bind"/>
    <property type="match status" value="1"/>
</dbReference>
<sequence>MNYYDKIQKSIDYIEQHLKDNLSACSIAEQAFFSVTHFYRIFQAMVGDPVKEYIRKRRLSQTAIELLTSDIRIIELAIDYGFESQEVFTRAFSKQFGITPVRYRRQQEKIVLYEKVNVEKKAQMKLNLASFFVPRIILNKTFHVVGLKQIVKPGSDSIGTLWAAFHERRSEIECSSSTDAWLGLCEYMPDITDESDFTYTACVEVYDFNNIPNGMTIKTIQCSKYAVFTHRGSLNDLKNTYNYIYGVWLPESGHELAELDTMEYYDNRASGSDSEFDIYIPVK</sequence>
<dbReference type="InterPro" id="IPR010499">
    <property type="entry name" value="AraC_E-bd"/>
</dbReference>
<dbReference type="GO" id="GO:0043565">
    <property type="term" value="F:sequence-specific DNA binding"/>
    <property type="evidence" value="ECO:0007669"/>
    <property type="project" value="InterPro"/>
</dbReference>
<dbReference type="GO" id="GO:0003700">
    <property type="term" value="F:DNA-binding transcription factor activity"/>
    <property type="evidence" value="ECO:0007669"/>
    <property type="project" value="InterPro"/>
</dbReference>
<evidence type="ECO:0000313" key="5">
    <source>
        <dbReference type="EMBL" id="OPA74756.1"/>
    </source>
</evidence>
<accession>A0A1T2X4Y9</accession>
<dbReference type="InterPro" id="IPR018060">
    <property type="entry name" value="HTH_AraC"/>
</dbReference>
<dbReference type="InterPro" id="IPR029442">
    <property type="entry name" value="GyrI-like"/>
</dbReference>
<dbReference type="SUPFAM" id="SSF55136">
    <property type="entry name" value="Probable bacterial effector-binding domain"/>
    <property type="match status" value="1"/>
</dbReference>
<dbReference type="PROSITE" id="PS01124">
    <property type="entry name" value="HTH_ARAC_FAMILY_2"/>
    <property type="match status" value="1"/>
</dbReference>
<comment type="caution">
    <text evidence="5">The sequence shown here is derived from an EMBL/GenBank/DDBJ whole genome shotgun (WGS) entry which is preliminary data.</text>
</comment>
<dbReference type="AlphaFoldDB" id="A0A1T2X4Y9"/>
<dbReference type="PRINTS" id="PR00032">
    <property type="entry name" value="HTHARAC"/>
</dbReference>
<dbReference type="InterPro" id="IPR050959">
    <property type="entry name" value="MarA-like"/>
</dbReference>
<dbReference type="EMBL" id="MSZX01000010">
    <property type="protein sequence ID" value="OPA74756.1"/>
    <property type="molecule type" value="Genomic_DNA"/>
</dbReference>
<evidence type="ECO:0000313" key="6">
    <source>
        <dbReference type="Proteomes" id="UP000190188"/>
    </source>
</evidence>
<keyword evidence="1" id="KW-0805">Transcription regulation</keyword>
<evidence type="ECO:0000256" key="3">
    <source>
        <dbReference type="ARBA" id="ARBA00023163"/>
    </source>
</evidence>
<protein>
    <recommendedName>
        <fullName evidence="4">HTH araC/xylS-type domain-containing protein</fullName>
    </recommendedName>
</protein>